<feature type="region of interest" description="Disordered" evidence="1">
    <location>
        <begin position="77"/>
        <end position="214"/>
    </location>
</feature>
<feature type="region of interest" description="Disordered" evidence="1">
    <location>
        <begin position="260"/>
        <end position="281"/>
    </location>
</feature>
<proteinExistence type="predicted"/>
<sequence length="281" mass="29905">MTLPLPKQPQAVPRVRGVCRPSREAQFSRFCFWRAALGGNDDGLCESADQPGNTVGIEAGQISLIWASNYSKSVGQMQKVSESRHQPTAPKAWRYGPRSNNGKPSADNVPQDTGQQPSDDPRRRDPGPARHGGNPTESTALQHPTQPTNADAEAGATTRARPICTLAGDRRRRAGPGDEERINASGWPSYTGRCPTSKTRASVQGGMADVQRGNADGPRLLAALQCRTSSDRHGSGTLEDKRALGEAARCRSYGAVVLSVSAGPTHKPHPSRGSPSQTGDL</sequence>
<organism evidence="2 3">
    <name type="scientific">Hirsutella minnesotensis 3608</name>
    <dbReference type="NCBI Taxonomy" id="1043627"/>
    <lineage>
        <taxon>Eukaryota</taxon>
        <taxon>Fungi</taxon>
        <taxon>Dikarya</taxon>
        <taxon>Ascomycota</taxon>
        <taxon>Pezizomycotina</taxon>
        <taxon>Sordariomycetes</taxon>
        <taxon>Hypocreomycetidae</taxon>
        <taxon>Hypocreales</taxon>
        <taxon>Ophiocordycipitaceae</taxon>
        <taxon>Hirsutella</taxon>
    </lineage>
</organism>
<dbReference type="EMBL" id="KQ030542">
    <property type="protein sequence ID" value="KJZ72779.1"/>
    <property type="molecule type" value="Genomic_DNA"/>
</dbReference>
<gene>
    <name evidence="2" type="ORF">HIM_07854</name>
</gene>
<keyword evidence="3" id="KW-1185">Reference proteome</keyword>
<evidence type="ECO:0000313" key="2">
    <source>
        <dbReference type="EMBL" id="KJZ72779.1"/>
    </source>
</evidence>
<dbReference type="Proteomes" id="UP000054481">
    <property type="component" value="Unassembled WGS sequence"/>
</dbReference>
<feature type="compositionally biased region" description="Polar residues" evidence="1">
    <location>
        <begin position="135"/>
        <end position="149"/>
    </location>
</feature>
<accession>A0A0F8A413</accession>
<protein>
    <submittedName>
        <fullName evidence="2">Uncharacterized protein</fullName>
    </submittedName>
</protein>
<reference evidence="2 3" key="1">
    <citation type="journal article" date="2014" name="Genome Biol. Evol.">
        <title>Comparative genomics and transcriptomics analyses reveal divergent lifestyle features of nematode endoparasitic fungus Hirsutella minnesotensis.</title>
        <authorList>
            <person name="Lai Y."/>
            <person name="Liu K."/>
            <person name="Zhang X."/>
            <person name="Zhang X."/>
            <person name="Li K."/>
            <person name="Wang N."/>
            <person name="Shu C."/>
            <person name="Wu Y."/>
            <person name="Wang C."/>
            <person name="Bushley K.E."/>
            <person name="Xiang M."/>
            <person name="Liu X."/>
        </authorList>
    </citation>
    <scope>NUCLEOTIDE SEQUENCE [LARGE SCALE GENOMIC DNA]</scope>
    <source>
        <strain evidence="2 3">3608</strain>
    </source>
</reference>
<feature type="compositionally biased region" description="Basic and acidic residues" evidence="1">
    <location>
        <begin position="119"/>
        <end position="128"/>
    </location>
</feature>
<name>A0A0F8A413_9HYPO</name>
<dbReference type="AlphaFoldDB" id="A0A0F8A413"/>
<evidence type="ECO:0000256" key="1">
    <source>
        <dbReference type="SAM" id="MobiDB-lite"/>
    </source>
</evidence>
<evidence type="ECO:0000313" key="3">
    <source>
        <dbReference type="Proteomes" id="UP000054481"/>
    </source>
</evidence>
<feature type="compositionally biased region" description="Polar residues" evidence="1">
    <location>
        <begin position="98"/>
        <end position="118"/>
    </location>
</feature>